<evidence type="ECO:0000313" key="4">
    <source>
        <dbReference type="Proteomes" id="UP000305282"/>
    </source>
</evidence>
<sequence>MLDHEPIAGGRPGGPRAGAPRVSDPVPARASGGVAHWSDRALALCALAGLIAAVAVTRTWARATLSDRGAALLVVTRSGWQLRPTGPLVVACGLLTALICLLAAPNGRAALGALLAALGAGVAGLALSRLDAADPLVHKIGRLRIGTFQTDEPVAAGSAGVGLWVAALAGIVVVVAAVSWLLLTRRAAGGIQGGSGAAERGVDHGL</sequence>
<dbReference type="OrthoDB" id="3216716at2"/>
<keyword evidence="2" id="KW-1133">Transmembrane helix</keyword>
<feature type="transmembrane region" description="Helical" evidence="2">
    <location>
        <begin position="41"/>
        <end position="61"/>
    </location>
</feature>
<reference evidence="3 4" key="1">
    <citation type="submission" date="2019-04" db="EMBL/GenBank/DDBJ databases">
        <title>Draft genome sequences for three unisolated Alnus-infective Frankia Sp+ strains, AgTrS, AiOr and AvVan, the first sequenced Frankia strains able to sporulate in-planta.</title>
        <authorList>
            <person name="Bethencourt L."/>
            <person name="Vautrin F."/>
            <person name="Taib N."/>
            <person name="Dubost A."/>
            <person name="Castro-Garcia L."/>
            <person name="Imbaud O."/>
            <person name="Abrouk D."/>
            <person name="Fournier P."/>
            <person name="Briolay J."/>
            <person name="Nguyen A."/>
            <person name="Normand P."/>
            <person name="Fernandez M.P."/>
            <person name="Brochier-Armanet C."/>
            <person name="Herrera-Belaroussi A."/>
        </authorList>
    </citation>
    <scope>NUCLEOTIDE SEQUENCE [LARGE SCALE GENOMIC DNA]</scope>
    <source>
        <strain evidence="3 4">AvVan</strain>
    </source>
</reference>
<comment type="caution">
    <text evidence="3">The sequence shown here is derived from an EMBL/GenBank/DDBJ whole genome shotgun (WGS) entry which is preliminary data.</text>
</comment>
<evidence type="ECO:0000256" key="1">
    <source>
        <dbReference type="SAM" id="MobiDB-lite"/>
    </source>
</evidence>
<accession>A0A4V6S848</accession>
<dbReference type="EMBL" id="SSXH01000517">
    <property type="protein sequence ID" value="THJ64879.1"/>
    <property type="molecule type" value="Genomic_DNA"/>
</dbReference>
<protein>
    <submittedName>
        <fullName evidence="3">Uncharacterized protein</fullName>
    </submittedName>
</protein>
<dbReference type="Proteomes" id="UP000305282">
    <property type="component" value="Unassembled WGS sequence"/>
</dbReference>
<evidence type="ECO:0000313" key="3">
    <source>
        <dbReference type="EMBL" id="THJ64879.1"/>
    </source>
</evidence>
<feature type="transmembrane region" description="Helical" evidence="2">
    <location>
        <begin position="81"/>
        <end position="102"/>
    </location>
</feature>
<feature type="region of interest" description="Disordered" evidence="1">
    <location>
        <begin position="1"/>
        <end position="25"/>
    </location>
</feature>
<keyword evidence="2" id="KW-0472">Membrane</keyword>
<keyword evidence="2" id="KW-0812">Transmembrane</keyword>
<organism evidence="3 4">
    <name type="scientific">Candidatus Frankia alpina</name>
    <dbReference type="NCBI Taxonomy" id="2699483"/>
    <lineage>
        <taxon>Bacteria</taxon>
        <taxon>Bacillati</taxon>
        <taxon>Actinomycetota</taxon>
        <taxon>Actinomycetes</taxon>
        <taxon>Frankiales</taxon>
        <taxon>Frankiaceae</taxon>
        <taxon>Frankia</taxon>
    </lineage>
</organism>
<feature type="transmembrane region" description="Helical" evidence="2">
    <location>
        <begin position="109"/>
        <end position="127"/>
    </location>
</feature>
<feature type="transmembrane region" description="Helical" evidence="2">
    <location>
        <begin position="161"/>
        <end position="183"/>
    </location>
</feature>
<name>A0A4V6S848_9ACTN</name>
<keyword evidence="4" id="KW-1185">Reference proteome</keyword>
<gene>
    <name evidence="3" type="ORF">E7Y31_17315</name>
</gene>
<evidence type="ECO:0000256" key="2">
    <source>
        <dbReference type="SAM" id="Phobius"/>
    </source>
</evidence>
<dbReference type="AlphaFoldDB" id="A0A4V6S848"/>
<proteinExistence type="predicted"/>